<protein>
    <recommendedName>
        <fullName evidence="1">Glabrous enhancer-binding protein-like C-terminal domain-containing protein</fullName>
    </recommendedName>
</protein>
<dbReference type="KEGG" id="eus:EUTSA_v100282640m"/>
<dbReference type="AlphaFoldDB" id="V4LU87"/>
<sequence>KCFELYKHIWGVESTVKSNEGDVKEESSLGVTESDGWFENSFLVPSVEILGVDSVKELWSKVPIESKKKTEEKINLLKKCEHQCKNVEEILKSRRDESVLQRLALLSKVTSVITEAK</sequence>
<gene>
    <name evidence="2" type="ORF">EUTSA_v100282640mg</name>
</gene>
<feature type="non-terminal residue" evidence="2">
    <location>
        <position position="1"/>
    </location>
</feature>
<dbReference type="Proteomes" id="UP000030689">
    <property type="component" value="Unassembled WGS sequence"/>
</dbReference>
<dbReference type="EMBL" id="KI517416">
    <property type="protein sequence ID" value="ESQ47399.1"/>
    <property type="molecule type" value="Genomic_DNA"/>
</dbReference>
<accession>V4LU87</accession>
<dbReference type="InterPro" id="IPR053933">
    <property type="entry name" value="GeBP-like_C"/>
</dbReference>
<proteinExistence type="predicted"/>
<name>V4LU87_EUTSA</name>
<reference evidence="2 3" key="1">
    <citation type="journal article" date="2013" name="Front. Plant Sci.">
        <title>The Reference Genome of the Halophytic Plant Eutrema salsugineum.</title>
        <authorList>
            <person name="Yang R."/>
            <person name="Jarvis D.E."/>
            <person name="Chen H."/>
            <person name="Beilstein M.A."/>
            <person name="Grimwood J."/>
            <person name="Jenkins J."/>
            <person name="Shu S."/>
            <person name="Prochnik S."/>
            <person name="Xin M."/>
            <person name="Ma C."/>
            <person name="Schmutz J."/>
            <person name="Wing R.A."/>
            <person name="Mitchell-Olds T."/>
            <person name="Schumaker K.S."/>
            <person name="Wang X."/>
        </authorList>
    </citation>
    <scope>NUCLEOTIDE SEQUENCE [LARGE SCALE GENOMIC DNA]</scope>
</reference>
<dbReference type="Gramene" id="ESQ47399">
    <property type="protein sequence ID" value="ESQ47399"/>
    <property type="gene ID" value="EUTSA_v100282640mg"/>
</dbReference>
<organism evidence="2 3">
    <name type="scientific">Eutrema salsugineum</name>
    <name type="common">Saltwater cress</name>
    <name type="synonym">Sisymbrium salsugineum</name>
    <dbReference type="NCBI Taxonomy" id="72664"/>
    <lineage>
        <taxon>Eukaryota</taxon>
        <taxon>Viridiplantae</taxon>
        <taxon>Streptophyta</taxon>
        <taxon>Embryophyta</taxon>
        <taxon>Tracheophyta</taxon>
        <taxon>Spermatophyta</taxon>
        <taxon>Magnoliopsida</taxon>
        <taxon>eudicotyledons</taxon>
        <taxon>Gunneridae</taxon>
        <taxon>Pentapetalae</taxon>
        <taxon>rosids</taxon>
        <taxon>malvids</taxon>
        <taxon>Brassicales</taxon>
        <taxon>Brassicaceae</taxon>
        <taxon>Eutremeae</taxon>
        <taxon>Eutrema</taxon>
    </lineage>
</organism>
<dbReference type="STRING" id="72664.V4LU87"/>
<dbReference type="Pfam" id="PF22757">
    <property type="entry name" value="GeBP-like_C"/>
    <property type="match status" value="1"/>
</dbReference>
<evidence type="ECO:0000259" key="1">
    <source>
        <dbReference type="Pfam" id="PF22757"/>
    </source>
</evidence>
<evidence type="ECO:0000313" key="2">
    <source>
        <dbReference type="EMBL" id="ESQ47399.1"/>
    </source>
</evidence>
<keyword evidence="3" id="KW-1185">Reference proteome</keyword>
<evidence type="ECO:0000313" key="3">
    <source>
        <dbReference type="Proteomes" id="UP000030689"/>
    </source>
</evidence>
<feature type="domain" description="Glabrous enhancer-binding protein-like C-terminal" evidence="1">
    <location>
        <begin position="37"/>
        <end position="82"/>
    </location>
</feature>